<accession>A0ACC3DFH9</accession>
<feature type="non-terminal residue" evidence="1">
    <location>
        <position position="97"/>
    </location>
</feature>
<protein>
    <submittedName>
        <fullName evidence="1">Uncharacterized protein</fullName>
    </submittedName>
</protein>
<sequence>MSAVEETKPITDASAPVDPPTTIETPSAMEPATTAAVTEPTTGTTSAEPIIMEPAEEKPVEDEADEANKIVEPITTGTLKYNVSGPGLKAILPAKKL</sequence>
<gene>
    <name evidence="1" type="ORF">LTS18_000959</name>
</gene>
<reference evidence="1" key="1">
    <citation type="submission" date="2024-09" db="EMBL/GenBank/DDBJ databases">
        <title>Black Yeasts Isolated from many extreme environments.</title>
        <authorList>
            <person name="Coleine C."/>
            <person name="Stajich J.E."/>
            <person name="Selbmann L."/>
        </authorList>
    </citation>
    <scope>NUCLEOTIDE SEQUENCE</scope>
    <source>
        <strain evidence="1">CCFEE 5737</strain>
    </source>
</reference>
<dbReference type="Proteomes" id="UP001186974">
    <property type="component" value="Unassembled WGS sequence"/>
</dbReference>
<evidence type="ECO:0000313" key="2">
    <source>
        <dbReference type="Proteomes" id="UP001186974"/>
    </source>
</evidence>
<proteinExistence type="predicted"/>
<comment type="caution">
    <text evidence="1">The sequence shown here is derived from an EMBL/GenBank/DDBJ whole genome shotgun (WGS) entry which is preliminary data.</text>
</comment>
<evidence type="ECO:0000313" key="1">
    <source>
        <dbReference type="EMBL" id="KAK3067726.1"/>
    </source>
</evidence>
<dbReference type="EMBL" id="JAWDJW010005453">
    <property type="protein sequence ID" value="KAK3067726.1"/>
    <property type="molecule type" value="Genomic_DNA"/>
</dbReference>
<keyword evidence="2" id="KW-1185">Reference proteome</keyword>
<organism evidence="1 2">
    <name type="scientific">Coniosporium uncinatum</name>
    <dbReference type="NCBI Taxonomy" id="93489"/>
    <lineage>
        <taxon>Eukaryota</taxon>
        <taxon>Fungi</taxon>
        <taxon>Dikarya</taxon>
        <taxon>Ascomycota</taxon>
        <taxon>Pezizomycotina</taxon>
        <taxon>Dothideomycetes</taxon>
        <taxon>Dothideomycetes incertae sedis</taxon>
        <taxon>Coniosporium</taxon>
    </lineage>
</organism>
<name>A0ACC3DFH9_9PEZI</name>